<dbReference type="Proteomes" id="UP000013966">
    <property type="component" value="Chromosome 1"/>
</dbReference>
<sequence length="77" mass="8017">MANDLSRDKALRRIEEAANGAHALSAVAALQLSGVELDAADFCVLVSDAVELLNKRLHVVHLLIGGGGLSPTLTEAQ</sequence>
<proteinExistence type="predicted"/>
<gene>
    <name evidence="1" type="ORF">BRPE64_ACDS06190</name>
</gene>
<dbReference type="PATRIC" id="fig|758793.3.peg.618"/>
<dbReference type="EMBL" id="AP013058">
    <property type="protein sequence ID" value="BAN22373.1"/>
    <property type="molecule type" value="Genomic_DNA"/>
</dbReference>
<evidence type="ECO:0000313" key="2">
    <source>
        <dbReference type="Proteomes" id="UP000013966"/>
    </source>
</evidence>
<name>R4WFG5_9BURK</name>
<reference evidence="1 2" key="1">
    <citation type="journal article" date="2013" name="Genome Announc.">
        <title>Complete Genome Sequence of Burkholderia sp. Strain RPE64, Bacterial Symbiont of the Bean Bug Riptortus pedestris.</title>
        <authorList>
            <person name="Shibata T.F."/>
            <person name="Maeda T."/>
            <person name="Nikoh N."/>
            <person name="Yamaguchi K."/>
            <person name="Oshima K."/>
            <person name="Hattori M."/>
            <person name="Nishiyama T."/>
            <person name="Hasebe M."/>
            <person name="Fukatsu T."/>
            <person name="Kikuchi Y."/>
            <person name="Shigenobu S."/>
        </authorList>
    </citation>
    <scope>NUCLEOTIDE SEQUENCE [LARGE SCALE GENOMIC DNA]</scope>
</reference>
<dbReference type="AlphaFoldDB" id="R4WFG5"/>
<dbReference type="RefSeq" id="WP_016344533.1">
    <property type="nucleotide sequence ID" value="NC_021287.1"/>
</dbReference>
<evidence type="ECO:0000313" key="1">
    <source>
        <dbReference type="EMBL" id="BAN22373.1"/>
    </source>
</evidence>
<accession>R4WFG5</accession>
<dbReference type="STRING" id="758793.BRPE64_ACDS06190"/>
<dbReference type="HOGENOM" id="CLU_2631346_0_0_4"/>
<keyword evidence="2" id="KW-1185">Reference proteome</keyword>
<protein>
    <submittedName>
        <fullName evidence="1">Uncharacterized protein</fullName>
    </submittedName>
</protein>
<reference evidence="1 2" key="2">
    <citation type="journal article" date="2018" name="Int. J. Syst. Evol. Microbiol.">
        <title>Burkholderia insecticola sp. nov., a gut symbiotic bacterium of the bean bug Riptortus pedestris.</title>
        <authorList>
            <person name="Takeshita K."/>
            <person name="Tamaki H."/>
            <person name="Ohbayashi T."/>
            <person name="Meng X.-Y."/>
            <person name="Sone T."/>
            <person name="Mitani Y."/>
            <person name="Peeters C."/>
            <person name="Kikuchi Y."/>
            <person name="Vandamme P."/>
        </authorList>
    </citation>
    <scope>NUCLEOTIDE SEQUENCE [LARGE SCALE GENOMIC DNA]</scope>
    <source>
        <strain evidence="1">RPE64</strain>
    </source>
</reference>
<organism evidence="1 2">
    <name type="scientific">Caballeronia insecticola</name>
    <dbReference type="NCBI Taxonomy" id="758793"/>
    <lineage>
        <taxon>Bacteria</taxon>
        <taxon>Pseudomonadati</taxon>
        <taxon>Pseudomonadota</taxon>
        <taxon>Betaproteobacteria</taxon>
        <taxon>Burkholderiales</taxon>
        <taxon>Burkholderiaceae</taxon>
        <taxon>Caballeronia</taxon>
    </lineage>
</organism>
<dbReference type="KEGG" id="buo:BRPE64_ACDS06190"/>